<proteinExistence type="inferred from homology"/>
<dbReference type="Pfam" id="PF20684">
    <property type="entry name" value="Fung_rhodopsin"/>
    <property type="match status" value="1"/>
</dbReference>
<name>A0A8H5Q3H2_9HYPO</name>
<comment type="subcellular location">
    <subcellularLocation>
        <location evidence="1">Membrane</location>
        <topology evidence="1">Multi-pass membrane protein</topology>
    </subcellularLocation>
</comment>
<keyword evidence="4 6" id="KW-0472">Membrane</keyword>
<evidence type="ECO:0000313" key="9">
    <source>
        <dbReference type="Proteomes" id="UP000544095"/>
    </source>
</evidence>
<feature type="domain" description="Rhodopsin" evidence="7">
    <location>
        <begin position="91"/>
        <end position="144"/>
    </location>
</feature>
<feature type="transmembrane region" description="Helical" evidence="6">
    <location>
        <begin position="49"/>
        <end position="72"/>
    </location>
</feature>
<feature type="transmembrane region" description="Helical" evidence="6">
    <location>
        <begin position="12"/>
        <end position="37"/>
    </location>
</feature>
<evidence type="ECO:0000256" key="6">
    <source>
        <dbReference type="SAM" id="Phobius"/>
    </source>
</evidence>
<dbReference type="PANTHER" id="PTHR33048:SF96">
    <property type="entry name" value="INTEGRAL MEMBRANE PROTEIN"/>
    <property type="match status" value="1"/>
</dbReference>
<protein>
    <submittedName>
        <fullName evidence="8">Integral membrane protein PTH11</fullName>
    </submittedName>
</protein>
<accession>A0A8H5Q3H2</accession>
<dbReference type="GO" id="GO:0016020">
    <property type="term" value="C:membrane"/>
    <property type="evidence" value="ECO:0007669"/>
    <property type="project" value="UniProtKB-SubCell"/>
</dbReference>
<evidence type="ECO:0000256" key="2">
    <source>
        <dbReference type="ARBA" id="ARBA00022692"/>
    </source>
</evidence>
<comment type="similarity">
    <text evidence="5">Belongs to the SAT4 family.</text>
</comment>
<evidence type="ECO:0000256" key="1">
    <source>
        <dbReference type="ARBA" id="ARBA00004141"/>
    </source>
</evidence>
<keyword evidence="2 6" id="KW-0812">Transmembrane</keyword>
<feature type="transmembrane region" description="Helical" evidence="6">
    <location>
        <begin position="84"/>
        <end position="106"/>
    </location>
</feature>
<comment type="caution">
    <text evidence="8">The sequence shown here is derived from an EMBL/GenBank/DDBJ whole genome shotgun (WGS) entry which is preliminary data.</text>
</comment>
<evidence type="ECO:0000313" key="8">
    <source>
        <dbReference type="EMBL" id="KAF5607977.1"/>
    </source>
</evidence>
<keyword evidence="3 6" id="KW-1133">Transmembrane helix</keyword>
<organism evidence="8 9">
    <name type="scientific">Fusarium pseudoanthophilum</name>
    <dbReference type="NCBI Taxonomy" id="48495"/>
    <lineage>
        <taxon>Eukaryota</taxon>
        <taxon>Fungi</taxon>
        <taxon>Dikarya</taxon>
        <taxon>Ascomycota</taxon>
        <taxon>Pezizomycotina</taxon>
        <taxon>Sordariomycetes</taxon>
        <taxon>Hypocreomycetidae</taxon>
        <taxon>Hypocreales</taxon>
        <taxon>Nectriaceae</taxon>
        <taxon>Fusarium</taxon>
        <taxon>Fusarium fujikuroi species complex</taxon>
    </lineage>
</organism>
<evidence type="ECO:0000256" key="4">
    <source>
        <dbReference type="ARBA" id="ARBA00023136"/>
    </source>
</evidence>
<dbReference type="AlphaFoldDB" id="A0A8H5Q3H2"/>
<dbReference type="InterPro" id="IPR049326">
    <property type="entry name" value="Rhodopsin_dom_fungi"/>
</dbReference>
<dbReference type="InterPro" id="IPR027417">
    <property type="entry name" value="P-loop_NTPase"/>
</dbReference>
<evidence type="ECO:0000256" key="5">
    <source>
        <dbReference type="ARBA" id="ARBA00038359"/>
    </source>
</evidence>
<dbReference type="InterPro" id="IPR052337">
    <property type="entry name" value="SAT4-like"/>
</dbReference>
<dbReference type="EMBL" id="JAAOAR010000033">
    <property type="protein sequence ID" value="KAF5607977.1"/>
    <property type="molecule type" value="Genomic_DNA"/>
</dbReference>
<dbReference type="SUPFAM" id="SSF52540">
    <property type="entry name" value="P-loop containing nucleoside triphosphate hydrolases"/>
    <property type="match status" value="1"/>
</dbReference>
<feature type="transmembrane region" description="Helical" evidence="6">
    <location>
        <begin position="118"/>
        <end position="138"/>
    </location>
</feature>
<sequence length="409" mass="46121">MTTAPTIEPRGLGLAQLITSITFGILTTVVVFLRTYIRVRNRVFGADDLLMAIGYVLFAILVGVTSQSTFYGVGQRDAVLPEGIYPHGSASVATMIRMPFVMFYFHPNPDYLYRHCRVSLWSVVEAGIGIIAGSLPALRKLVKRWITFDSSARQYSPPKQYGGSHGLGITSHIGTSSRVKGYNISREVENNGKDHWEGLDDGSSRRGIIVTVDVEMHTLENNTESIGSRISNETYARPAYGCLSRITGAGKSTLAKAIVAQLPNFKRLSNDQIIYESHGLYKIDYPTDQYEVYHQEASQKLIAELERILQDKSNDVVLDLSFYDKEYRDEYKDIVERNGGRWVLVYLDARRDLLWSRIQRRRAERDLLDAKHPERNGDSAFDIDDKTFAMYLDGFEPPSGEGEIVIKVE</sequence>
<dbReference type="Pfam" id="PF13671">
    <property type="entry name" value="AAA_33"/>
    <property type="match status" value="1"/>
</dbReference>
<dbReference type="PANTHER" id="PTHR33048">
    <property type="entry name" value="PTH11-LIKE INTEGRAL MEMBRANE PROTEIN (AFU_ORTHOLOGUE AFUA_5G11245)"/>
    <property type="match status" value="1"/>
</dbReference>
<evidence type="ECO:0000256" key="3">
    <source>
        <dbReference type="ARBA" id="ARBA00022989"/>
    </source>
</evidence>
<dbReference type="Proteomes" id="UP000544095">
    <property type="component" value="Unassembled WGS sequence"/>
</dbReference>
<keyword evidence="9" id="KW-1185">Reference proteome</keyword>
<evidence type="ECO:0000259" key="7">
    <source>
        <dbReference type="Pfam" id="PF20684"/>
    </source>
</evidence>
<reference evidence="8 9" key="1">
    <citation type="submission" date="2020-05" db="EMBL/GenBank/DDBJ databases">
        <title>Identification and distribution of gene clusters putatively required for synthesis of sphingolipid metabolism inhibitors in phylogenetically diverse species of the filamentous fungus Fusarium.</title>
        <authorList>
            <person name="Kim H.-S."/>
            <person name="Busman M."/>
            <person name="Brown D.W."/>
            <person name="Divon H."/>
            <person name="Uhlig S."/>
            <person name="Proctor R.H."/>
        </authorList>
    </citation>
    <scope>NUCLEOTIDE SEQUENCE [LARGE SCALE GENOMIC DNA]</scope>
    <source>
        <strain evidence="8 9">NRRL 25211</strain>
    </source>
</reference>
<gene>
    <name evidence="8" type="ORF">FPANT_606</name>
</gene>
<dbReference type="Gene3D" id="3.40.50.300">
    <property type="entry name" value="P-loop containing nucleotide triphosphate hydrolases"/>
    <property type="match status" value="1"/>
</dbReference>